<dbReference type="GO" id="GO:0003682">
    <property type="term" value="F:chromatin binding"/>
    <property type="evidence" value="ECO:0007669"/>
    <property type="project" value="InterPro"/>
</dbReference>
<comment type="similarity">
    <text evidence="8">Belongs to the class I-like SAM-binding methyltransferase superfamily. C5-methyltransferase family.</text>
</comment>
<keyword evidence="4 8" id="KW-0808">Transferase</keyword>
<gene>
    <name evidence="11" type="ORF">W97_07447</name>
</gene>
<dbReference type="OrthoDB" id="5376140at2759"/>
<feature type="active site" evidence="8">
    <location>
        <position position="787"/>
    </location>
</feature>
<name>R7Z170_CONA1</name>
<evidence type="ECO:0000313" key="11">
    <source>
        <dbReference type="EMBL" id="EON67950.1"/>
    </source>
</evidence>
<feature type="region of interest" description="Disordered" evidence="9">
    <location>
        <begin position="25"/>
        <end position="63"/>
    </location>
</feature>
<evidence type="ECO:0000259" key="10">
    <source>
        <dbReference type="PROSITE" id="PS51038"/>
    </source>
</evidence>
<evidence type="ECO:0000256" key="9">
    <source>
        <dbReference type="SAM" id="MobiDB-lite"/>
    </source>
</evidence>
<dbReference type="GO" id="GO:0005634">
    <property type="term" value="C:nucleus"/>
    <property type="evidence" value="ECO:0007669"/>
    <property type="project" value="UniProtKB-SubCell"/>
</dbReference>
<dbReference type="InterPro" id="IPR001525">
    <property type="entry name" value="C5_MeTfrase"/>
</dbReference>
<evidence type="ECO:0000256" key="5">
    <source>
        <dbReference type="ARBA" id="ARBA00022691"/>
    </source>
</evidence>
<dbReference type="Proteomes" id="UP000016924">
    <property type="component" value="Unassembled WGS sequence"/>
</dbReference>
<dbReference type="STRING" id="1168221.R7Z170"/>
<protein>
    <recommendedName>
        <fullName evidence="2">DNA (cytosine-5-)-methyltransferase</fullName>
        <ecNumber evidence="2">2.1.1.37</ecNumber>
    </recommendedName>
</protein>
<dbReference type="Pfam" id="PF25423">
    <property type="entry name" value="DUF7893"/>
    <property type="match status" value="1"/>
</dbReference>
<keyword evidence="6" id="KW-0238">DNA-binding</keyword>
<dbReference type="InterPro" id="IPR050390">
    <property type="entry name" value="C5-Methyltransferase"/>
</dbReference>
<keyword evidence="7" id="KW-0539">Nucleus</keyword>
<dbReference type="InterPro" id="IPR043151">
    <property type="entry name" value="BAH_sf"/>
</dbReference>
<evidence type="ECO:0000256" key="3">
    <source>
        <dbReference type="ARBA" id="ARBA00022603"/>
    </source>
</evidence>
<dbReference type="Gene3D" id="3.40.50.150">
    <property type="entry name" value="Vaccinia Virus protein VP39"/>
    <property type="match status" value="1"/>
</dbReference>
<feature type="compositionally biased region" description="Polar residues" evidence="9">
    <location>
        <begin position="29"/>
        <end position="58"/>
    </location>
</feature>
<dbReference type="GO" id="GO:0003677">
    <property type="term" value="F:DNA binding"/>
    <property type="evidence" value="ECO:0007669"/>
    <property type="project" value="UniProtKB-KW"/>
</dbReference>
<keyword evidence="5 8" id="KW-0949">S-adenosyl-L-methionine</keyword>
<dbReference type="GO" id="GO:0003886">
    <property type="term" value="F:DNA (cytosine-5-)-methyltransferase activity"/>
    <property type="evidence" value="ECO:0007669"/>
    <property type="project" value="UniProtKB-EC"/>
</dbReference>
<feature type="compositionally biased region" description="Polar residues" evidence="9">
    <location>
        <begin position="901"/>
        <end position="914"/>
    </location>
</feature>
<evidence type="ECO:0000313" key="12">
    <source>
        <dbReference type="Proteomes" id="UP000016924"/>
    </source>
</evidence>
<evidence type="ECO:0000256" key="7">
    <source>
        <dbReference type="ARBA" id="ARBA00023242"/>
    </source>
</evidence>
<dbReference type="PROSITE" id="PS51038">
    <property type="entry name" value="BAH"/>
    <property type="match status" value="1"/>
</dbReference>
<sequence>MPPLTLEDDIFDDASSEDILAQPLHTLHEPSSSRGISSLTSPESAPSRPQTLGNTGCYGSSAGASRKRKWFDLDASETREKRPPTLDVRATSLNEFSSLPRTGQRLVPIIRSNWAYPKSQYQGWLPPLPITSESSAIKDLKQEYTRKQLASPGGAAHAATDDYVSFELSAFSMYRPSKPSNRAVWDECDYEYKMECLHQLNNKRGVSELLFDGILSVGQEKRYVQGVPFKTLSIDGYGDHSAHTATGIWIQSSLGRQSAIWYQLRYPAEEYTRYHKPFLWVANLSKYFVDYLAEHDAVCLRDLRRRFYEQLVARHGSDEHFVMWLGESKSTDFRTSVAANAGFLFNESWNINTELTCHPIWGEIGPVELSAIPQQPQEEAKTIVTPYTYDCFKNMYFSKWLEARHPTNEVLSLQRRRQEALGFRPHGSSSHTPSNRVLPLVNREFRVGDVVGVNRDEESVWKDGQDTWFAYVQGTRTDTKGRQLLDVIWLYRPVDTTLSTMTYPVKNELFFSDHCNCDKHEFRAADVVCKVNVDWRPFSRGLHAQQDSQHDFIVRQVYRVGDNSFSTLRTTDFECDCRTAVTQSELELLMTKFEVGDSVLFSAKGHDYLEPAVIESFLHEKGSVLMRRLPRRERDLGHKEARPNEVVWTSGFFMISAKQVVRKCAVRFYTAEDLKTGCIPVPYNRDGTADAFYITCEQVTDGYKGVQDPFPSQLNQGYDPTAPPAQRPLRGLGLFCGGGNFDRGLEEGGAVEFIGAVDLAAHAMHTYHANLKEPGREVEFFSAGNPCVAFSLLQPNKQSEESLKNASLVASVVAYIDLYRPQYAVLENVVAMTHKIGATDQNVFSQLLCALVGMGYQVKQFCMDAWSAGSAQSRSRLFISIAAPELEPIPHPASTHAHPPNTKNASLGKATNGQRFGERRFEPTPFEYVTAREATEDLPWIGDSSVQSCIEFPDHRTSRVERALRRTQMSMIPVFPPSQNFVKAIQQGYMGLPQRLASAKEKNKLRSAKTSNAWGRVPADGLMPTITTICSPADAFHGNVLHWDQPRCLTVMDARRAQGFPDEEVIVGLPANQWKIIGNSVARPVALALGMALRDSWLANPPEPEPPAAGIVQRAGVNADTDANVTGIATTSSYKQPHHAIEDQDYLHLSATSEARASVRSVKENLNVNGSLRIRRSSVVHRTRTTERTVDTTEMTLKATILKSTRTALDNKAHEPAETVIHPSRHESPLSVVKKSARSAGLEPEFTPTEWHTIPGRSPSYKRGGRHTKDDGT</sequence>
<accession>R7Z170</accession>
<dbReference type="Gene3D" id="2.30.30.490">
    <property type="match status" value="1"/>
</dbReference>
<feature type="region of interest" description="Disordered" evidence="9">
    <location>
        <begin position="1215"/>
        <end position="1273"/>
    </location>
</feature>
<dbReference type="InterPro" id="IPR057215">
    <property type="entry name" value="DUF7893"/>
</dbReference>
<organism evidence="11 12">
    <name type="scientific">Coniosporium apollinis (strain CBS 100218)</name>
    <name type="common">Rock-inhabiting black yeast</name>
    <dbReference type="NCBI Taxonomy" id="1168221"/>
    <lineage>
        <taxon>Eukaryota</taxon>
        <taxon>Fungi</taxon>
        <taxon>Dikarya</taxon>
        <taxon>Ascomycota</taxon>
        <taxon>Pezizomycotina</taxon>
        <taxon>Dothideomycetes</taxon>
        <taxon>Dothideomycetes incertae sedis</taxon>
        <taxon>Coniosporium</taxon>
    </lineage>
</organism>
<dbReference type="PANTHER" id="PTHR10629:SF54">
    <property type="entry name" value="DNA METHYLTRANSFERASE DIM-2"/>
    <property type="match status" value="1"/>
</dbReference>
<dbReference type="OMA" id="TFDVIWY"/>
<reference evidence="12" key="1">
    <citation type="submission" date="2012-06" db="EMBL/GenBank/DDBJ databases">
        <title>The genome sequence of Coniosporium apollinis CBS 100218.</title>
        <authorList>
            <consortium name="The Broad Institute Genome Sequencing Platform"/>
            <person name="Cuomo C."/>
            <person name="Gorbushina A."/>
            <person name="Noack S."/>
            <person name="Walker B."/>
            <person name="Young S.K."/>
            <person name="Zeng Q."/>
            <person name="Gargeya S."/>
            <person name="Fitzgerald M."/>
            <person name="Haas B."/>
            <person name="Abouelleil A."/>
            <person name="Alvarado L."/>
            <person name="Arachchi H.M."/>
            <person name="Berlin A.M."/>
            <person name="Chapman S.B."/>
            <person name="Goldberg J."/>
            <person name="Griggs A."/>
            <person name="Gujja S."/>
            <person name="Hansen M."/>
            <person name="Howarth C."/>
            <person name="Imamovic A."/>
            <person name="Larimer J."/>
            <person name="McCowan C."/>
            <person name="Montmayeur A."/>
            <person name="Murphy C."/>
            <person name="Neiman D."/>
            <person name="Pearson M."/>
            <person name="Priest M."/>
            <person name="Roberts A."/>
            <person name="Saif S."/>
            <person name="Shea T."/>
            <person name="Sisk P."/>
            <person name="Sykes S."/>
            <person name="Wortman J."/>
            <person name="Nusbaum C."/>
            <person name="Birren B."/>
        </authorList>
    </citation>
    <scope>NUCLEOTIDE SEQUENCE [LARGE SCALE GENOMIC DNA]</scope>
    <source>
        <strain evidence="12">CBS 100218</strain>
    </source>
</reference>
<evidence type="ECO:0000256" key="8">
    <source>
        <dbReference type="PROSITE-ProRule" id="PRU01016"/>
    </source>
</evidence>
<keyword evidence="3 8" id="KW-0489">Methyltransferase</keyword>
<dbReference type="RefSeq" id="XP_007783267.1">
    <property type="nucleotide sequence ID" value="XM_007785077.1"/>
</dbReference>
<dbReference type="SUPFAM" id="SSF53335">
    <property type="entry name" value="S-adenosyl-L-methionine-dependent methyltransferases"/>
    <property type="match status" value="1"/>
</dbReference>
<dbReference type="PANTHER" id="PTHR10629">
    <property type="entry name" value="CYTOSINE-SPECIFIC METHYLTRANSFERASE"/>
    <property type="match status" value="1"/>
</dbReference>
<feature type="region of interest" description="Disordered" evidence="9">
    <location>
        <begin position="890"/>
        <end position="916"/>
    </location>
</feature>
<dbReference type="EMBL" id="JH767591">
    <property type="protein sequence ID" value="EON67950.1"/>
    <property type="molecule type" value="Genomic_DNA"/>
</dbReference>
<dbReference type="GeneID" id="19904758"/>
<dbReference type="GO" id="GO:0032259">
    <property type="term" value="P:methylation"/>
    <property type="evidence" value="ECO:0007669"/>
    <property type="project" value="UniProtKB-KW"/>
</dbReference>
<evidence type="ECO:0000256" key="1">
    <source>
        <dbReference type="ARBA" id="ARBA00004123"/>
    </source>
</evidence>
<dbReference type="Gene3D" id="3.90.120.10">
    <property type="entry name" value="DNA Methylase, subunit A, domain 2"/>
    <property type="match status" value="1"/>
</dbReference>
<dbReference type="Pfam" id="PF00145">
    <property type="entry name" value="DNA_methylase"/>
    <property type="match status" value="1"/>
</dbReference>
<dbReference type="EC" id="2.1.1.37" evidence="2"/>
<dbReference type="PROSITE" id="PS51679">
    <property type="entry name" value="SAM_MT_C5"/>
    <property type="match status" value="1"/>
</dbReference>
<feature type="domain" description="BAH" evidence="10">
    <location>
        <begin position="443"/>
        <end position="569"/>
    </location>
</feature>
<dbReference type="HOGENOM" id="CLU_003836_1_1_1"/>
<dbReference type="eggNOG" id="ENOG502R6QN">
    <property type="taxonomic scope" value="Eukaryota"/>
</dbReference>
<dbReference type="PRINTS" id="PR00105">
    <property type="entry name" value="C5METTRFRASE"/>
</dbReference>
<evidence type="ECO:0000256" key="6">
    <source>
        <dbReference type="ARBA" id="ARBA00023125"/>
    </source>
</evidence>
<dbReference type="InterPro" id="IPR001025">
    <property type="entry name" value="BAH_dom"/>
</dbReference>
<keyword evidence="12" id="KW-1185">Reference proteome</keyword>
<comment type="subcellular location">
    <subcellularLocation>
        <location evidence="1">Nucleus</location>
    </subcellularLocation>
</comment>
<evidence type="ECO:0000256" key="4">
    <source>
        <dbReference type="ARBA" id="ARBA00022679"/>
    </source>
</evidence>
<dbReference type="GO" id="GO:0044027">
    <property type="term" value="P:negative regulation of gene expression via chromosomal CpG island methylation"/>
    <property type="evidence" value="ECO:0007669"/>
    <property type="project" value="TreeGrafter"/>
</dbReference>
<evidence type="ECO:0000256" key="2">
    <source>
        <dbReference type="ARBA" id="ARBA00011975"/>
    </source>
</evidence>
<dbReference type="AlphaFoldDB" id="R7Z170"/>
<dbReference type="InterPro" id="IPR029063">
    <property type="entry name" value="SAM-dependent_MTases_sf"/>
</dbReference>
<proteinExistence type="inferred from homology"/>